<dbReference type="Proteomes" id="UP001162131">
    <property type="component" value="Unassembled WGS sequence"/>
</dbReference>
<reference evidence="1" key="1">
    <citation type="submission" date="2021-09" db="EMBL/GenBank/DDBJ databases">
        <authorList>
            <consortium name="AG Swart"/>
            <person name="Singh M."/>
            <person name="Singh A."/>
            <person name="Seah K."/>
            <person name="Emmerich C."/>
        </authorList>
    </citation>
    <scope>NUCLEOTIDE SEQUENCE</scope>
    <source>
        <strain evidence="1">ATCC30299</strain>
    </source>
</reference>
<dbReference type="AlphaFoldDB" id="A0AAU9J7D2"/>
<name>A0AAU9J7D2_9CILI</name>
<sequence length="479" mass="54091">MFHLDIPREQQGKPTFQIYGKNLPPILTAKIQQTSFQDSSINDMSIHAQNDQSSLIIAPVDGKLNRNQSEYSLASNTQMSGKYFDNEQHYSQNAESEDPKPKKSARVNFSTRKNVAETIKISPFKPKQAASPILKEIALKRSFSQQEKVRIIKPSSAGYFSSARKSSGYSQIYTSEESSKPSFILGSPGQVRKVAKKEWKTLSEPPSVYTLTEQNSRSIMTRSPGGNKTEQDMRSIWSRESYKTQSDFIQATNEDITDSENLPTDQLGAENNSKDATFITTVNNQNNINDIKSEPIFTDFSDNYSYKYTPQPSIYVKPLIKETNSLESYQKWYGVPQKVRFLINQDYVKSLKPCNFFEEHKELLPAMPNKKYRPPKLLLKGNAIKGGNMINKGVVKDGNHLIRVLSREGTPWVQYNLKPTHQIRQDPFCANYGELLKLDIAKSTGMETFGDLFKGASDTDFIFSQDGISEGSLGIGSKR</sequence>
<accession>A0AAU9J7D2</accession>
<dbReference type="EMBL" id="CAJZBQ010000018">
    <property type="protein sequence ID" value="CAG9317638.1"/>
    <property type="molecule type" value="Genomic_DNA"/>
</dbReference>
<evidence type="ECO:0000313" key="2">
    <source>
        <dbReference type="Proteomes" id="UP001162131"/>
    </source>
</evidence>
<proteinExistence type="predicted"/>
<gene>
    <name evidence="1" type="ORF">BSTOLATCC_MIC18881</name>
</gene>
<organism evidence="1 2">
    <name type="scientific">Blepharisma stoltei</name>
    <dbReference type="NCBI Taxonomy" id="1481888"/>
    <lineage>
        <taxon>Eukaryota</taxon>
        <taxon>Sar</taxon>
        <taxon>Alveolata</taxon>
        <taxon>Ciliophora</taxon>
        <taxon>Postciliodesmatophora</taxon>
        <taxon>Heterotrichea</taxon>
        <taxon>Heterotrichida</taxon>
        <taxon>Blepharismidae</taxon>
        <taxon>Blepharisma</taxon>
    </lineage>
</organism>
<evidence type="ECO:0000313" key="1">
    <source>
        <dbReference type="EMBL" id="CAG9317638.1"/>
    </source>
</evidence>
<comment type="caution">
    <text evidence="1">The sequence shown here is derived from an EMBL/GenBank/DDBJ whole genome shotgun (WGS) entry which is preliminary data.</text>
</comment>
<protein>
    <submittedName>
        <fullName evidence="1">Uncharacterized protein</fullName>
    </submittedName>
</protein>
<keyword evidence="2" id="KW-1185">Reference proteome</keyword>